<dbReference type="Proteomes" id="UP000793456">
    <property type="component" value="Chromosome XXIV"/>
</dbReference>
<evidence type="ECO:0000313" key="1">
    <source>
        <dbReference type="EMBL" id="TMS02405.1"/>
    </source>
</evidence>
<keyword evidence="2" id="KW-1185">Reference proteome</keyword>
<sequence>MEMRGMMPPSKKERRNQRRSTTETDPADSPSEGQQLGLDFTQNPQMLTGSWTEYSSLPENYLKGCKWAPDGSCILTNSADNVLRVYNLPPEIYSYNWDLLPEMSPVLRMAEGRHHLRLLLVP</sequence>
<comment type="caution">
    <text evidence="1">The sequence shown here is derived from an EMBL/GenBank/DDBJ whole genome shotgun (WGS) entry which is preliminary data.</text>
</comment>
<accession>A0ACD3Q5H0</accession>
<evidence type="ECO:0000313" key="2">
    <source>
        <dbReference type="Proteomes" id="UP000793456"/>
    </source>
</evidence>
<gene>
    <name evidence="1" type="ORF">E3U43_007945</name>
</gene>
<protein>
    <submittedName>
        <fullName evidence="1">Uncharacterized protein</fullName>
    </submittedName>
</protein>
<proteinExistence type="predicted"/>
<organism evidence="1 2">
    <name type="scientific">Larimichthys crocea</name>
    <name type="common">Large yellow croaker</name>
    <name type="synonym">Pseudosciaena crocea</name>
    <dbReference type="NCBI Taxonomy" id="215358"/>
    <lineage>
        <taxon>Eukaryota</taxon>
        <taxon>Metazoa</taxon>
        <taxon>Chordata</taxon>
        <taxon>Craniata</taxon>
        <taxon>Vertebrata</taxon>
        <taxon>Euteleostomi</taxon>
        <taxon>Actinopterygii</taxon>
        <taxon>Neopterygii</taxon>
        <taxon>Teleostei</taxon>
        <taxon>Neoteleostei</taxon>
        <taxon>Acanthomorphata</taxon>
        <taxon>Eupercaria</taxon>
        <taxon>Sciaenidae</taxon>
        <taxon>Larimichthys</taxon>
    </lineage>
</organism>
<name>A0ACD3Q5H0_LARCR</name>
<dbReference type="EMBL" id="CM011697">
    <property type="protein sequence ID" value="TMS02405.1"/>
    <property type="molecule type" value="Genomic_DNA"/>
</dbReference>
<reference evidence="1" key="1">
    <citation type="submission" date="2018-11" db="EMBL/GenBank/DDBJ databases">
        <title>The sequence and de novo assembly of Larimichthys crocea genome using PacBio and Hi-C technologies.</title>
        <authorList>
            <person name="Xu P."/>
            <person name="Chen B."/>
            <person name="Zhou Z."/>
            <person name="Ke Q."/>
            <person name="Wu Y."/>
            <person name="Bai H."/>
            <person name="Pu F."/>
        </authorList>
    </citation>
    <scope>NUCLEOTIDE SEQUENCE</scope>
    <source>
        <tissue evidence="1">Muscle</tissue>
    </source>
</reference>